<evidence type="ECO:0000256" key="9">
    <source>
        <dbReference type="SAM" id="MobiDB-lite"/>
    </source>
</evidence>
<dbReference type="InParanoid" id="F6H6C7"/>
<keyword evidence="7" id="KW-0539">Nucleus</keyword>
<evidence type="ECO:0000256" key="1">
    <source>
        <dbReference type="ARBA" id="ARBA00004123"/>
    </source>
</evidence>
<dbReference type="GO" id="GO:0005730">
    <property type="term" value="C:nucleolus"/>
    <property type="evidence" value="ECO:0000318"/>
    <property type="project" value="GO_Central"/>
</dbReference>
<sequence>MLNGLVSGGELPEKLHQVASSHTTCFERPFTCPVGDCHSSYRRKVHLTRLLLKHQGKLFTCPVQNCNSRFAFQSSIKRHVKEFHDESPPNNVGSKQQTIRMLRNWVWKVPQGSSRVLPPTHIICETCGTNQLRKNIKRHLKTHKSGCSSERIRCHFKGFLHTFSTKSNPSSACEGCASSTQTICLWHSGLLHEIEITMRKPDAINTVTTMFQGDFEELDEQFRQRPRGGRKRTSPPVEAVLRKRVTPPSQSDSISSQGSEFLSWLLSAGAEDQQ</sequence>
<keyword evidence="2" id="KW-0479">Metal-binding</keyword>
<evidence type="ECO:0000256" key="2">
    <source>
        <dbReference type="ARBA" id="ARBA00022723"/>
    </source>
</evidence>
<feature type="domain" description="C2H2-type" evidence="10">
    <location>
        <begin position="59"/>
        <end position="89"/>
    </location>
</feature>
<proteinExistence type="predicted"/>
<evidence type="ECO:0000256" key="5">
    <source>
        <dbReference type="ARBA" id="ARBA00023015"/>
    </source>
</evidence>
<keyword evidence="5" id="KW-0805">Transcription regulation</keyword>
<feature type="compositionally biased region" description="Low complexity" evidence="9">
    <location>
        <begin position="249"/>
        <end position="258"/>
    </location>
</feature>
<dbReference type="InterPro" id="IPR036236">
    <property type="entry name" value="Znf_C2H2_sf"/>
</dbReference>
<organism evidence="11 12">
    <name type="scientific">Vitis vinifera</name>
    <name type="common">Grape</name>
    <dbReference type="NCBI Taxonomy" id="29760"/>
    <lineage>
        <taxon>Eukaryota</taxon>
        <taxon>Viridiplantae</taxon>
        <taxon>Streptophyta</taxon>
        <taxon>Embryophyta</taxon>
        <taxon>Tracheophyta</taxon>
        <taxon>Spermatophyta</taxon>
        <taxon>Magnoliopsida</taxon>
        <taxon>eudicotyledons</taxon>
        <taxon>Gunneridae</taxon>
        <taxon>Pentapetalae</taxon>
        <taxon>rosids</taxon>
        <taxon>Vitales</taxon>
        <taxon>Vitaceae</taxon>
        <taxon>Viteae</taxon>
        <taxon>Vitis</taxon>
    </lineage>
</organism>
<dbReference type="PaxDb" id="29760-VIT_16s0050g01100.t01"/>
<comment type="subcellular location">
    <subcellularLocation>
        <location evidence="1">Nucleus</location>
    </subcellularLocation>
</comment>
<dbReference type="SMART" id="SM00355">
    <property type="entry name" value="ZnF_C2H2"/>
    <property type="match status" value="3"/>
</dbReference>
<name>F6H6C7_VITVI</name>
<dbReference type="Proteomes" id="UP000009183">
    <property type="component" value="Chromosome 16"/>
</dbReference>
<keyword evidence="12" id="KW-1185">Reference proteome</keyword>
<evidence type="ECO:0000313" key="12">
    <source>
        <dbReference type="Proteomes" id="UP000009183"/>
    </source>
</evidence>
<dbReference type="PROSITE" id="PS00028">
    <property type="entry name" value="ZINC_FINGER_C2H2_1"/>
    <property type="match status" value="1"/>
</dbReference>
<dbReference type="GO" id="GO:0003700">
    <property type="term" value="F:DNA-binding transcription factor activity"/>
    <property type="evidence" value="ECO:0000318"/>
    <property type="project" value="GO_Central"/>
</dbReference>
<dbReference type="GO" id="GO:0006357">
    <property type="term" value="P:regulation of transcription by RNA polymerase II"/>
    <property type="evidence" value="ECO:0000318"/>
    <property type="project" value="GO_Central"/>
</dbReference>
<keyword evidence="3 8" id="KW-0863">Zinc-finger</keyword>
<dbReference type="InterPro" id="IPR013087">
    <property type="entry name" value="Znf_C2H2_type"/>
</dbReference>
<feature type="compositionally biased region" description="Basic residues" evidence="9">
    <location>
        <begin position="224"/>
        <end position="233"/>
    </location>
</feature>
<evidence type="ECO:0000259" key="10">
    <source>
        <dbReference type="PROSITE" id="PS50157"/>
    </source>
</evidence>
<dbReference type="InterPro" id="IPR051061">
    <property type="entry name" value="Zinc_finger_trans_reg"/>
</dbReference>
<dbReference type="PANTHER" id="PTHR46179:SF13">
    <property type="entry name" value="C2H2-TYPE DOMAIN-CONTAINING PROTEIN"/>
    <property type="match status" value="1"/>
</dbReference>
<dbReference type="GO" id="GO:0080084">
    <property type="term" value="F:5S rDNA binding"/>
    <property type="evidence" value="ECO:0000318"/>
    <property type="project" value="GO_Central"/>
</dbReference>
<dbReference type="EMBL" id="FN595243">
    <property type="protein sequence ID" value="CCB47838.1"/>
    <property type="molecule type" value="Genomic_DNA"/>
</dbReference>
<feature type="region of interest" description="Disordered" evidence="9">
    <location>
        <begin position="222"/>
        <end position="258"/>
    </location>
</feature>
<dbReference type="GO" id="GO:0008270">
    <property type="term" value="F:zinc ion binding"/>
    <property type="evidence" value="ECO:0007669"/>
    <property type="project" value="UniProtKB-KW"/>
</dbReference>
<evidence type="ECO:0000256" key="8">
    <source>
        <dbReference type="PROSITE-ProRule" id="PRU00042"/>
    </source>
</evidence>
<dbReference type="SUPFAM" id="SSF57667">
    <property type="entry name" value="beta-beta-alpha zinc fingers"/>
    <property type="match status" value="1"/>
</dbReference>
<dbReference type="PROSITE" id="PS50157">
    <property type="entry name" value="ZINC_FINGER_C2H2_2"/>
    <property type="match status" value="1"/>
</dbReference>
<dbReference type="AlphaFoldDB" id="F6H6C7"/>
<dbReference type="OrthoDB" id="427030at2759"/>
<evidence type="ECO:0000256" key="3">
    <source>
        <dbReference type="ARBA" id="ARBA00022771"/>
    </source>
</evidence>
<dbReference type="Gene3D" id="3.30.160.60">
    <property type="entry name" value="Classic Zinc Finger"/>
    <property type="match status" value="1"/>
</dbReference>
<keyword evidence="4" id="KW-0862">Zinc</keyword>
<evidence type="ECO:0000256" key="7">
    <source>
        <dbReference type="ARBA" id="ARBA00023242"/>
    </source>
</evidence>
<gene>
    <name evidence="11" type="ordered locus">VIT_16s0050g01100</name>
</gene>
<protein>
    <recommendedName>
        <fullName evidence="10">C2H2-type domain-containing protein</fullName>
    </recommendedName>
</protein>
<dbReference type="eggNOG" id="KOG1721">
    <property type="taxonomic scope" value="Eukaryota"/>
</dbReference>
<accession>F6H6C7</accession>
<evidence type="ECO:0000256" key="6">
    <source>
        <dbReference type="ARBA" id="ARBA00023163"/>
    </source>
</evidence>
<dbReference type="GO" id="GO:0005634">
    <property type="term" value="C:nucleus"/>
    <property type="evidence" value="ECO:0000318"/>
    <property type="project" value="GO_Central"/>
</dbReference>
<dbReference type="STRING" id="29760.F6H6C7"/>
<dbReference type="PANTHER" id="PTHR46179">
    <property type="entry name" value="ZINC FINGER PROTEIN"/>
    <property type="match status" value="1"/>
</dbReference>
<dbReference type="HOGENOM" id="CLU_045458_0_0_1"/>
<evidence type="ECO:0000256" key="4">
    <source>
        <dbReference type="ARBA" id="ARBA00022833"/>
    </source>
</evidence>
<evidence type="ECO:0000313" key="11">
    <source>
        <dbReference type="EMBL" id="CCB47838.1"/>
    </source>
</evidence>
<keyword evidence="6" id="KW-0804">Transcription</keyword>
<reference evidence="12" key="1">
    <citation type="journal article" date="2007" name="Nature">
        <title>The grapevine genome sequence suggests ancestral hexaploidization in major angiosperm phyla.</title>
        <authorList>
            <consortium name="The French-Italian Public Consortium for Grapevine Genome Characterization."/>
            <person name="Jaillon O."/>
            <person name="Aury J.-M."/>
            <person name="Noel B."/>
            <person name="Policriti A."/>
            <person name="Clepet C."/>
            <person name="Casagrande A."/>
            <person name="Choisne N."/>
            <person name="Aubourg S."/>
            <person name="Vitulo N."/>
            <person name="Jubin C."/>
            <person name="Vezzi A."/>
            <person name="Legeai F."/>
            <person name="Hugueney P."/>
            <person name="Dasilva C."/>
            <person name="Horner D."/>
            <person name="Mica E."/>
            <person name="Jublot D."/>
            <person name="Poulain J."/>
            <person name="Bruyere C."/>
            <person name="Billault A."/>
            <person name="Segurens B."/>
            <person name="Gouyvenoux M."/>
            <person name="Ugarte E."/>
            <person name="Cattonaro F."/>
            <person name="Anthouard V."/>
            <person name="Vico V."/>
            <person name="Del Fabbro C."/>
            <person name="Alaux M."/>
            <person name="Di Gaspero G."/>
            <person name="Dumas V."/>
            <person name="Felice N."/>
            <person name="Paillard S."/>
            <person name="Juman I."/>
            <person name="Moroldo M."/>
            <person name="Scalabrin S."/>
            <person name="Canaguier A."/>
            <person name="Le Clainche I."/>
            <person name="Malacrida G."/>
            <person name="Durand E."/>
            <person name="Pesole G."/>
            <person name="Laucou V."/>
            <person name="Chatelet P."/>
            <person name="Merdinoglu D."/>
            <person name="Delledonne M."/>
            <person name="Pezzotti M."/>
            <person name="Lecharny A."/>
            <person name="Scarpelli C."/>
            <person name="Artiguenave F."/>
            <person name="Pe M.E."/>
            <person name="Valle G."/>
            <person name="Morgante M."/>
            <person name="Caboche M."/>
            <person name="Adam-Blondon A.-F."/>
            <person name="Weissenbach J."/>
            <person name="Quetier F."/>
            <person name="Wincker P."/>
        </authorList>
    </citation>
    <scope>NUCLEOTIDE SEQUENCE [LARGE SCALE GENOMIC DNA]</scope>
    <source>
        <strain evidence="12">cv. Pinot noir / PN40024</strain>
    </source>
</reference>